<reference evidence="2 3" key="1">
    <citation type="submission" date="2020-08" db="EMBL/GenBank/DDBJ databases">
        <title>Genomic Encyclopedia of Type Strains, Phase IV (KMG-IV): sequencing the most valuable type-strain genomes for metagenomic binning, comparative biology and taxonomic classification.</title>
        <authorList>
            <person name="Goeker M."/>
        </authorList>
    </citation>
    <scope>NUCLEOTIDE SEQUENCE [LARGE SCALE GENOMIC DNA]</scope>
    <source>
        <strain evidence="2 3">DSM 25966</strain>
    </source>
</reference>
<evidence type="ECO:0000256" key="1">
    <source>
        <dbReference type="SAM" id="Phobius"/>
    </source>
</evidence>
<protein>
    <submittedName>
        <fullName evidence="2">Uncharacterized protein</fullName>
    </submittedName>
</protein>
<dbReference type="AlphaFoldDB" id="A0A840ALL7"/>
<proteinExistence type="predicted"/>
<organism evidence="2 3">
    <name type="scientific">Kaistia hirudinis</name>
    <dbReference type="NCBI Taxonomy" id="1293440"/>
    <lineage>
        <taxon>Bacteria</taxon>
        <taxon>Pseudomonadati</taxon>
        <taxon>Pseudomonadota</taxon>
        <taxon>Alphaproteobacteria</taxon>
        <taxon>Hyphomicrobiales</taxon>
        <taxon>Kaistiaceae</taxon>
        <taxon>Kaistia</taxon>
    </lineage>
</organism>
<comment type="caution">
    <text evidence="2">The sequence shown here is derived from an EMBL/GenBank/DDBJ whole genome shotgun (WGS) entry which is preliminary data.</text>
</comment>
<dbReference type="RefSeq" id="WP_183397404.1">
    <property type="nucleotide sequence ID" value="NZ_JACIDS010000001.1"/>
</dbReference>
<name>A0A840ALL7_9HYPH</name>
<gene>
    <name evidence="2" type="ORF">GGR25_000800</name>
</gene>
<keyword evidence="3" id="KW-1185">Reference proteome</keyword>
<evidence type="ECO:0000313" key="2">
    <source>
        <dbReference type="EMBL" id="MBB3929781.1"/>
    </source>
</evidence>
<feature type="transmembrane region" description="Helical" evidence="1">
    <location>
        <begin position="20"/>
        <end position="40"/>
    </location>
</feature>
<accession>A0A840ALL7</accession>
<sequence length="51" mass="5522">MTLGLGDVKADAATRLMAPLTATSGILMIGWSTALFIYVIQTYLPHIGRRD</sequence>
<keyword evidence="1" id="KW-0472">Membrane</keyword>
<dbReference type="EMBL" id="JACIDS010000001">
    <property type="protein sequence ID" value="MBB3929781.1"/>
    <property type="molecule type" value="Genomic_DNA"/>
</dbReference>
<evidence type="ECO:0000313" key="3">
    <source>
        <dbReference type="Proteomes" id="UP000553963"/>
    </source>
</evidence>
<dbReference type="Proteomes" id="UP000553963">
    <property type="component" value="Unassembled WGS sequence"/>
</dbReference>
<keyword evidence="1" id="KW-1133">Transmembrane helix</keyword>
<keyword evidence="1" id="KW-0812">Transmembrane</keyword>